<dbReference type="Pfam" id="PF13855">
    <property type="entry name" value="LRR_8"/>
    <property type="match status" value="1"/>
</dbReference>
<organism evidence="3 4">
    <name type="scientific">Aplysia californica</name>
    <name type="common">California sea hare</name>
    <dbReference type="NCBI Taxonomy" id="6500"/>
    <lineage>
        <taxon>Eukaryota</taxon>
        <taxon>Metazoa</taxon>
        <taxon>Spiralia</taxon>
        <taxon>Lophotrochozoa</taxon>
        <taxon>Mollusca</taxon>
        <taxon>Gastropoda</taxon>
        <taxon>Heterobranchia</taxon>
        <taxon>Euthyneura</taxon>
        <taxon>Tectipleura</taxon>
        <taxon>Aplysiida</taxon>
        <taxon>Aplysioidea</taxon>
        <taxon>Aplysiidae</taxon>
        <taxon>Aplysia</taxon>
    </lineage>
</organism>
<proteinExistence type="predicted"/>
<gene>
    <name evidence="4" type="primary">LOC101863109</name>
</gene>
<dbReference type="RefSeq" id="XP_005100295.1">
    <property type="nucleotide sequence ID" value="XM_005100238.3"/>
</dbReference>
<evidence type="ECO:0000313" key="3">
    <source>
        <dbReference type="Proteomes" id="UP000694888"/>
    </source>
</evidence>
<protein>
    <submittedName>
        <fullName evidence="4">Leucine-rich repeat-containing protein 20</fullName>
    </submittedName>
</protein>
<keyword evidence="3" id="KW-1185">Reference proteome</keyword>
<dbReference type="SMART" id="SM00369">
    <property type="entry name" value="LRR_TYP"/>
    <property type="match status" value="2"/>
</dbReference>
<dbReference type="GeneID" id="101863109"/>
<keyword evidence="2" id="KW-0677">Repeat</keyword>
<dbReference type="Proteomes" id="UP000694888">
    <property type="component" value="Unplaced"/>
</dbReference>
<keyword evidence="1" id="KW-0433">Leucine-rich repeat</keyword>
<reference evidence="4" key="1">
    <citation type="submission" date="2025-08" db="UniProtKB">
        <authorList>
            <consortium name="RefSeq"/>
        </authorList>
    </citation>
    <scope>IDENTIFICATION</scope>
</reference>
<dbReference type="PANTHER" id="PTHR48051:SF1">
    <property type="entry name" value="RAS SUPPRESSOR PROTEIN 1"/>
    <property type="match status" value="1"/>
</dbReference>
<evidence type="ECO:0000256" key="1">
    <source>
        <dbReference type="ARBA" id="ARBA00022614"/>
    </source>
</evidence>
<sequence length="179" mass="20374">MAGKDVARVVNRCNDAKEDQNLDLSACQLTQMPDAVFLLMKNTVLQSCNLAENLLRKIPPKFPRAFTSLTELNLSYNHLSSLPDEMTQMEQLKMLDLSHNHVSTLPNVVYELNSLENLNAEHNYIKEADVQRLRALPRIAELNFKDNPLSFETYSQFITVSEVVVVHLTPQDPEFDSVD</sequence>
<dbReference type="InterPro" id="IPR032675">
    <property type="entry name" value="LRR_dom_sf"/>
</dbReference>
<dbReference type="Gene3D" id="3.80.10.10">
    <property type="entry name" value="Ribonuclease Inhibitor"/>
    <property type="match status" value="1"/>
</dbReference>
<dbReference type="SUPFAM" id="SSF52075">
    <property type="entry name" value="Outer arm dynein light chain 1"/>
    <property type="match status" value="1"/>
</dbReference>
<dbReference type="InterPro" id="IPR001611">
    <property type="entry name" value="Leu-rich_rpt"/>
</dbReference>
<dbReference type="PRINTS" id="PR00019">
    <property type="entry name" value="LEURICHRPT"/>
</dbReference>
<dbReference type="PANTHER" id="PTHR48051">
    <property type="match status" value="1"/>
</dbReference>
<accession>A0ABM0JS63</accession>
<dbReference type="InterPro" id="IPR003591">
    <property type="entry name" value="Leu-rich_rpt_typical-subtyp"/>
</dbReference>
<dbReference type="InterPro" id="IPR050216">
    <property type="entry name" value="LRR_domain-containing"/>
</dbReference>
<name>A0ABM0JS63_APLCA</name>
<evidence type="ECO:0000256" key="2">
    <source>
        <dbReference type="ARBA" id="ARBA00022737"/>
    </source>
</evidence>
<evidence type="ECO:0000313" key="4">
    <source>
        <dbReference type="RefSeq" id="XP_005100295.1"/>
    </source>
</evidence>
<dbReference type="PROSITE" id="PS51450">
    <property type="entry name" value="LRR"/>
    <property type="match status" value="2"/>
</dbReference>